<organism evidence="1 2">
    <name type="scientific">Halorubrum virus BJ1</name>
    <dbReference type="NCBI Taxonomy" id="416419"/>
    <lineage>
        <taxon>Viruses</taxon>
        <taxon>Duplodnaviria</taxon>
        <taxon>Heunggongvirae</taxon>
        <taxon>Uroviricota</taxon>
        <taxon>Caudoviricetes</taxon>
        <taxon>Kirjokansivirales</taxon>
        <taxon>Graaviviridae</taxon>
        <taxon>Beejeyvirus</taxon>
        <taxon>Beejeyvirus bagaejinnorense</taxon>
        <taxon>Beejeyvirus BJ1</taxon>
    </lineage>
</organism>
<sequence length="72" mass="8099">MFGPDSVHMRFSMQNPKRHSHLYPSVSDKIAVSFEVPDRIREHIYWSAYHKLMPALAAGSDMSIPAVSGTDP</sequence>
<evidence type="ECO:0000313" key="2">
    <source>
        <dbReference type="Proteomes" id="UP000002272"/>
    </source>
</evidence>
<dbReference type="Proteomes" id="UP000002272">
    <property type="component" value="Segment"/>
</dbReference>
<proteinExistence type="predicted"/>
<dbReference type="RefSeq" id="YP_919031.1">
    <property type="nucleotide sequence ID" value="NC_008695.1"/>
</dbReference>
<dbReference type="GeneID" id="4606084"/>
<keyword evidence="2" id="KW-1185">Reference proteome</keyword>
<accession>A0ZYL7</accession>
<evidence type="ECO:0000313" key="1">
    <source>
        <dbReference type="EMBL" id="CAL92426.1"/>
    </source>
</evidence>
<dbReference type="EMBL" id="AM419438">
    <property type="protein sequence ID" value="CAL92426.1"/>
    <property type="molecule type" value="Genomic_DNA"/>
</dbReference>
<protein>
    <submittedName>
        <fullName evidence="1">Uncharacterized protein</fullName>
    </submittedName>
</protein>
<dbReference type="KEGG" id="vg:4606084"/>
<reference evidence="1 2" key="1">
    <citation type="journal article" date="2007" name="BMC Genomics">
        <title>Sequence analysis of an Archaeal virus isolated from a hypersaline lake in Inner Mongolia, China.</title>
        <authorList>
            <person name="Pagaling E."/>
            <person name="Haigh R."/>
            <person name="Grant W.D."/>
            <person name="Cowan D.A."/>
            <person name="Jones B.E."/>
            <person name="Ma Y."/>
            <person name="Ventosa A."/>
            <person name="Heaphy S."/>
        </authorList>
    </citation>
    <scope>NUCLEOTIDE SEQUENCE</scope>
</reference>
<name>A0ZYL7_9CAUD</name>